<dbReference type="EMBL" id="CAJHUB010000760">
    <property type="protein sequence ID" value="CAD7684945.1"/>
    <property type="molecule type" value="Genomic_DNA"/>
</dbReference>
<evidence type="ECO:0000313" key="2">
    <source>
        <dbReference type="EMBL" id="CAD7684945.1"/>
    </source>
</evidence>
<comment type="caution">
    <text evidence="2">The sequence shown here is derived from an EMBL/GenBank/DDBJ whole genome shotgun (WGS) entry which is preliminary data.</text>
</comment>
<name>A0A811Z6S2_NYCPR</name>
<reference evidence="2" key="1">
    <citation type="submission" date="2020-12" db="EMBL/GenBank/DDBJ databases">
        <authorList>
            <consortium name="Molecular Ecology Group"/>
        </authorList>
    </citation>
    <scope>NUCLEOTIDE SEQUENCE</scope>
    <source>
        <strain evidence="2">TBG_1078</strain>
    </source>
</reference>
<feature type="compositionally biased region" description="Pro residues" evidence="1">
    <location>
        <begin position="49"/>
        <end position="68"/>
    </location>
</feature>
<gene>
    <name evidence="2" type="ORF">NYPRO_LOCUS17738</name>
</gene>
<dbReference type="Proteomes" id="UP000645828">
    <property type="component" value="Unassembled WGS sequence"/>
</dbReference>
<dbReference type="AlphaFoldDB" id="A0A811Z6S2"/>
<organism evidence="2 3">
    <name type="scientific">Nyctereutes procyonoides</name>
    <name type="common">Raccoon dog</name>
    <name type="synonym">Canis procyonoides</name>
    <dbReference type="NCBI Taxonomy" id="34880"/>
    <lineage>
        <taxon>Eukaryota</taxon>
        <taxon>Metazoa</taxon>
        <taxon>Chordata</taxon>
        <taxon>Craniata</taxon>
        <taxon>Vertebrata</taxon>
        <taxon>Euteleostomi</taxon>
        <taxon>Mammalia</taxon>
        <taxon>Eutheria</taxon>
        <taxon>Laurasiatheria</taxon>
        <taxon>Carnivora</taxon>
        <taxon>Caniformia</taxon>
        <taxon>Canidae</taxon>
        <taxon>Nyctereutes</taxon>
    </lineage>
</organism>
<feature type="region of interest" description="Disordered" evidence="1">
    <location>
        <begin position="1"/>
        <end position="188"/>
    </location>
</feature>
<keyword evidence="3" id="KW-1185">Reference proteome</keyword>
<protein>
    <submittedName>
        <fullName evidence="2">(raccoon dog) hypothetical protein</fullName>
    </submittedName>
</protein>
<proteinExistence type="predicted"/>
<feature type="compositionally biased region" description="Low complexity" evidence="1">
    <location>
        <begin position="32"/>
        <end position="48"/>
    </location>
</feature>
<accession>A0A811Z6S2</accession>
<feature type="compositionally biased region" description="Low complexity" evidence="1">
    <location>
        <begin position="69"/>
        <end position="82"/>
    </location>
</feature>
<feature type="compositionally biased region" description="Pro residues" evidence="1">
    <location>
        <begin position="83"/>
        <end position="92"/>
    </location>
</feature>
<sequence length="188" mass="19101">MSPHGKRAGSQAQGQPRPPPSTPRAPDRRACAPRALAPRSSAAGDGPRAGPPAPPRALPGVPRPPPASAGPARRGPGRGAPRALPPRPPPGRLPSGCNVTQLRRRRLPCSSTGRDASRGRSSGHGAAACESLPAAPVGRGPRGGTRCARRGGPPPSLPGTRAAPLAVRTRRGGRSEARKNCLPITLKS</sequence>
<evidence type="ECO:0000313" key="3">
    <source>
        <dbReference type="Proteomes" id="UP000645828"/>
    </source>
</evidence>
<evidence type="ECO:0000256" key="1">
    <source>
        <dbReference type="SAM" id="MobiDB-lite"/>
    </source>
</evidence>